<dbReference type="InterPro" id="IPR032319">
    <property type="entry name" value="CLP1_P"/>
</dbReference>
<evidence type="ECO:0000256" key="5">
    <source>
        <dbReference type="SAM" id="Coils"/>
    </source>
</evidence>
<keyword evidence="7" id="KW-0418">Kinase</keyword>
<name>A0A6A1VUS9_9ROSI</name>
<keyword evidence="4" id="KW-0472">Membrane</keyword>
<dbReference type="GO" id="GO:0016301">
    <property type="term" value="F:kinase activity"/>
    <property type="evidence" value="ECO:0007669"/>
    <property type="project" value="UniProtKB-KW"/>
</dbReference>
<proteinExistence type="predicted"/>
<evidence type="ECO:0000256" key="1">
    <source>
        <dbReference type="ARBA" id="ARBA00004167"/>
    </source>
</evidence>
<evidence type="ECO:0000313" key="7">
    <source>
        <dbReference type="EMBL" id="KAB1216712.1"/>
    </source>
</evidence>
<dbReference type="PANTHER" id="PTHR31448">
    <property type="entry name" value="MYOSIN-BINDING PROTEIN 2"/>
    <property type="match status" value="1"/>
</dbReference>
<reference evidence="7 8" key="1">
    <citation type="journal article" date="2019" name="Plant Biotechnol. J.">
        <title>The red bayberry genome and genetic basis of sex determination.</title>
        <authorList>
            <person name="Jia H.M."/>
            <person name="Jia H.J."/>
            <person name="Cai Q.L."/>
            <person name="Wang Y."/>
            <person name="Zhao H.B."/>
            <person name="Yang W.F."/>
            <person name="Wang G.Y."/>
            <person name="Li Y.H."/>
            <person name="Zhan D.L."/>
            <person name="Shen Y.T."/>
            <person name="Niu Q.F."/>
            <person name="Chang L."/>
            <person name="Qiu J."/>
            <person name="Zhao L."/>
            <person name="Xie H.B."/>
            <person name="Fu W.Y."/>
            <person name="Jin J."/>
            <person name="Li X.W."/>
            <person name="Jiao Y."/>
            <person name="Zhou C.C."/>
            <person name="Tu T."/>
            <person name="Chai C.Y."/>
            <person name="Gao J.L."/>
            <person name="Fan L.J."/>
            <person name="van de Weg E."/>
            <person name="Wang J.Y."/>
            <person name="Gao Z.S."/>
        </authorList>
    </citation>
    <scope>NUCLEOTIDE SEQUENCE [LARGE SCALE GENOMIC DNA]</scope>
    <source>
        <tissue evidence="7">Leaves</tissue>
    </source>
</reference>
<evidence type="ECO:0000256" key="4">
    <source>
        <dbReference type="ARBA" id="ARBA00023136"/>
    </source>
</evidence>
<keyword evidence="7" id="KW-0808">Transferase</keyword>
<evidence type="ECO:0000313" key="8">
    <source>
        <dbReference type="Proteomes" id="UP000516437"/>
    </source>
</evidence>
<dbReference type="SUPFAM" id="SSF52540">
    <property type="entry name" value="P-loop containing nucleoside triphosphate hydrolases"/>
    <property type="match status" value="1"/>
</dbReference>
<dbReference type="AlphaFoldDB" id="A0A6A1VUS9"/>
<organism evidence="7 8">
    <name type="scientific">Morella rubra</name>
    <name type="common">Chinese bayberry</name>
    <dbReference type="NCBI Taxonomy" id="262757"/>
    <lineage>
        <taxon>Eukaryota</taxon>
        <taxon>Viridiplantae</taxon>
        <taxon>Streptophyta</taxon>
        <taxon>Embryophyta</taxon>
        <taxon>Tracheophyta</taxon>
        <taxon>Spermatophyta</taxon>
        <taxon>Magnoliopsida</taxon>
        <taxon>eudicotyledons</taxon>
        <taxon>Gunneridae</taxon>
        <taxon>Pentapetalae</taxon>
        <taxon>rosids</taxon>
        <taxon>fabids</taxon>
        <taxon>Fagales</taxon>
        <taxon>Myricaceae</taxon>
        <taxon>Morella</taxon>
    </lineage>
</organism>
<dbReference type="InterPro" id="IPR039306">
    <property type="entry name" value="MYOB"/>
</dbReference>
<dbReference type="InterPro" id="IPR027417">
    <property type="entry name" value="P-loop_NTPase"/>
</dbReference>
<accession>A0A6A1VUS9</accession>
<keyword evidence="5" id="KW-0175">Coiled coil</keyword>
<dbReference type="OrthoDB" id="2405412at2759"/>
<keyword evidence="3" id="KW-1133">Transmembrane helix</keyword>
<dbReference type="GO" id="GO:0016020">
    <property type="term" value="C:membrane"/>
    <property type="evidence" value="ECO:0007669"/>
    <property type="project" value="UniProtKB-SubCell"/>
</dbReference>
<comment type="subcellular location">
    <subcellularLocation>
        <location evidence="1">Membrane</location>
        <topology evidence="1">Single-pass membrane protein</topology>
    </subcellularLocation>
</comment>
<comment type="caution">
    <text evidence="7">The sequence shown here is derived from an EMBL/GenBank/DDBJ whole genome shotgun (WGS) entry which is preliminary data.</text>
</comment>
<dbReference type="EMBL" id="RXIC02000022">
    <property type="protein sequence ID" value="KAB1216712.1"/>
    <property type="molecule type" value="Genomic_DNA"/>
</dbReference>
<evidence type="ECO:0000256" key="2">
    <source>
        <dbReference type="ARBA" id="ARBA00022692"/>
    </source>
</evidence>
<feature type="domain" description="GTD-binding" evidence="6">
    <location>
        <begin position="377"/>
        <end position="475"/>
    </location>
</feature>
<keyword evidence="8" id="KW-1185">Reference proteome</keyword>
<feature type="coiled-coil region" evidence="5">
    <location>
        <begin position="599"/>
        <end position="626"/>
    </location>
</feature>
<keyword evidence="2" id="KW-0812">Transmembrane</keyword>
<evidence type="ECO:0000256" key="3">
    <source>
        <dbReference type="ARBA" id="ARBA00022989"/>
    </source>
</evidence>
<evidence type="ECO:0000259" key="6">
    <source>
        <dbReference type="PROSITE" id="PS51775"/>
    </source>
</evidence>
<dbReference type="GO" id="GO:0080115">
    <property type="term" value="F:myosin XI tail binding"/>
    <property type="evidence" value="ECO:0007669"/>
    <property type="project" value="UniProtKB-ARBA"/>
</dbReference>
<protein>
    <submittedName>
        <fullName evidence="7">Polynucleotide 5'-hydroxyl-kinase NOL9</fullName>
    </submittedName>
</protein>
<dbReference type="InterPro" id="IPR057570">
    <property type="entry name" value="NOL9_C"/>
</dbReference>
<dbReference type="Gene3D" id="3.40.50.300">
    <property type="entry name" value="P-loop containing nucleotide triphosphate hydrolases"/>
    <property type="match status" value="2"/>
</dbReference>
<dbReference type="Pfam" id="PF25467">
    <property type="entry name" value="NOL9_C"/>
    <property type="match status" value="1"/>
</dbReference>
<dbReference type="PANTHER" id="PTHR31448:SF9">
    <property type="entry name" value="MYOSIN-BINDING PROTEIN 6-RELATED"/>
    <property type="match status" value="1"/>
</dbReference>
<dbReference type="Pfam" id="PF16575">
    <property type="entry name" value="CLP1_P"/>
    <property type="match status" value="2"/>
</dbReference>
<sequence length="656" mass="73470">MSSLLEPESPSPDIYIPEEWSDAADSIAYDSVTSPPPVAVICGAKNCGKTTFSRYLLNILLQRYTKVAYLDTDVGQPEFTPPGCFFFGDVSSKRDPTAYLKAIFALCDYYRKNYCLSNKNENHTKTELPLVVNTPGWVKGVGYDILVDMLRYITPTHVVKINISAERKNLPAGAFWLDEDYTRVFNLIEINSARQDSYNRSVLVQKDARLLRDLRIMAYFRQCFPSNLNITTIKDLAHALASHPPYEVPVSSIKIRHLHCQVPSSEIFYSLNATIVGLAVSFEDSETLPLCVGLVGGADVKAATVSLFAEAEDLNDDGSKTPTFARGNRFFGIPLTDSGTNSPKWGTRITRKMPLGKTLFASESSEENLPNEADNDSILHHLKRQVRLDRNSLMALCMELDEERSASAVAANNAMAMITRIQAEKAAVQMDALQYQRMMEEQAEYDQEALQETTDLLAKREEEIKILEAELEAYRIKYGSLREDGFSRGKIGAEDYLEHKSRSYSSYSAKSESGRSYVSVNELEINGEDAQNNYGGVTISESLKDLQGKDPPGSFEKLENRNHLLSENGVHSPRSSFDYAEHTSDEIGKQRRPFLTRELSHLSQRVKALEADNGFLENAAQTLEKHSEGAKLLIEISRNMRKLRQLVTMPLGENDA</sequence>
<dbReference type="PROSITE" id="PS51775">
    <property type="entry name" value="GTD_BINDING"/>
    <property type="match status" value="1"/>
</dbReference>
<dbReference type="Proteomes" id="UP000516437">
    <property type="component" value="Chromosome 4"/>
</dbReference>
<gene>
    <name evidence="7" type="ORF">CJ030_MR4G015985</name>
</gene>
<dbReference type="Pfam" id="PF04576">
    <property type="entry name" value="Zein-binding"/>
    <property type="match status" value="1"/>
</dbReference>
<feature type="coiled-coil region" evidence="5">
    <location>
        <begin position="450"/>
        <end position="484"/>
    </location>
</feature>
<dbReference type="InterPro" id="IPR007656">
    <property type="entry name" value="GTD-bd"/>
</dbReference>